<evidence type="ECO:0000313" key="2">
    <source>
        <dbReference type="Proteomes" id="UP000324222"/>
    </source>
</evidence>
<organism evidence="1 2">
    <name type="scientific">Portunus trituberculatus</name>
    <name type="common">Swimming crab</name>
    <name type="synonym">Neptunus trituberculatus</name>
    <dbReference type="NCBI Taxonomy" id="210409"/>
    <lineage>
        <taxon>Eukaryota</taxon>
        <taxon>Metazoa</taxon>
        <taxon>Ecdysozoa</taxon>
        <taxon>Arthropoda</taxon>
        <taxon>Crustacea</taxon>
        <taxon>Multicrustacea</taxon>
        <taxon>Malacostraca</taxon>
        <taxon>Eumalacostraca</taxon>
        <taxon>Eucarida</taxon>
        <taxon>Decapoda</taxon>
        <taxon>Pleocyemata</taxon>
        <taxon>Brachyura</taxon>
        <taxon>Eubrachyura</taxon>
        <taxon>Portunoidea</taxon>
        <taxon>Portunidae</taxon>
        <taxon>Portuninae</taxon>
        <taxon>Portunus</taxon>
    </lineage>
</organism>
<reference evidence="1 2" key="1">
    <citation type="submission" date="2019-05" db="EMBL/GenBank/DDBJ databases">
        <title>Another draft genome of Portunus trituberculatus and its Hox gene families provides insights of decapod evolution.</title>
        <authorList>
            <person name="Jeong J.-H."/>
            <person name="Song I."/>
            <person name="Kim S."/>
            <person name="Choi T."/>
            <person name="Kim D."/>
            <person name="Ryu S."/>
            <person name="Kim W."/>
        </authorList>
    </citation>
    <scope>NUCLEOTIDE SEQUENCE [LARGE SCALE GENOMIC DNA]</scope>
    <source>
        <tissue evidence="1">Muscle</tissue>
    </source>
</reference>
<protein>
    <submittedName>
        <fullName evidence="1">Uncharacterized protein</fullName>
    </submittedName>
</protein>
<keyword evidence="2" id="KW-1185">Reference proteome</keyword>
<gene>
    <name evidence="1" type="ORF">E2C01_052844</name>
</gene>
<proteinExistence type="predicted"/>
<name>A0A5B7GQF6_PORTR</name>
<comment type="caution">
    <text evidence="1">The sequence shown here is derived from an EMBL/GenBank/DDBJ whole genome shotgun (WGS) entry which is preliminary data.</text>
</comment>
<dbReference type="Proteomes" id="UP000324222">
    <property type="component" value="Unassembled WGS sequence"/>
</dbReference>
<dbReference type="AlphaFoldDB" id="A0A5B7GQF6"/>
<accession>A0A5B7GQF6</accession>
<evidence type="ECO:0000313" key="1">
    <source>
        <dbReference type="EMBL" id="MPC58834.1"/>
    </source>
</evidence>
<sequence length="75" mass="8218">MYRASGSCDGVLGQLYGCVGCLHGAAFVRSAGGPCIAGCASCSDRELLERRKTRKAQRFTYLIIYKRPRLDHSGY</sequence>
<dbReference type="EMBL" id="VSRR010016032">
    <property type="protein sequence ID" value="MPC58834.1"/>
    <property type="molecule type" value="Genomic_DNA"/>
</dbReference>